<organism evidence="1">
    <name type="scientific">marine sediment metagenome</name>
    <dbReference type="NCBI Taxonomy" id="412755"/>
    <lineage>
        <taxon>unclassified sequences</taxon>
        <taxon>metagenomes</taxon>
        <taxon>ecological metagenomes</taxon>
    </lineage>
</organism>
<dbReference type="AlphaFoldDB" id="X1MH32"/>
<sequence length="47" mass="6082">MKWFNSKQKLAKIRQKQLKTLRNQRYYQKHRDEILKNRIEHYDLHKK</sequence>
<reference evidence="1" key="1">
    <citation type="journal article" date="2014" name="Front. Microbiol.">
        <title>High frequency of phylogenetically diverse reductive dehalogenase-homologous genes in deep subseafloor sedimentary metagenomes.</title>
        <authorList>
            <person name="Kawai M."/>
            <person name="Futagami T."/>
            <person name="Toyoda A."/>
            <person name="Takaki Y."/>
            <person name="Nishi S."/>
            <person name="Hori S."/>
            <person name="Arai W."/>
            <person name="Tsubouchi T."/>
            <person name="Morono Y."/>
            <person name="Uchiyama I."/>
            <person name="Ito T."/>
            <person name="Fujiyama A."/>
            <person name="Inagaki F."/>
            <person name="Takami H."/>
        </authorList>
    </citation>
    <scope>NUCLEOTIDE SEQUENCE</scope>
    <source>
        <strain evidence="1">Expedition CK06-06</strain>
    </source>
</reference>
<accession>X1MH32</accession>
<protein>
    <submittedName>
        <fullName evidence="1">Uncharacterized protein</fullName>
    </submittedName>
</protein>
<dbReference type="EMBL" id="BARV01005335">
    <property type="protein sequence ID" value="GAI13995.1"/>
    <property type="molecule type" value="Genomic_DNA"/>
</dbReference>
<name>X1MH32_9ZZZZ</name>
<gene>
    <name evidence="1" type="ORF">S06H3_11166</name>
</gene>
<proteinExistence type="predicted"/>
<comment type="caution">
    <text evidence="1">The sequence shown here is derived from an EMBL/GenBank/DDBJ whole genome shotgun (WGS) entry which is preliminary data.</text>
</comment>
<evidence type="ECO:0000313" key="1">
    <source>
        <dbReference type="EMBL" id="GAI13995.1"/>
    </source>
</evidence>